<dbReference type="PANTHER" id="PTHR35037:SF3">
    <property type="entry name" value="C-TERMINAL REGION OF AIDA-LIKE PROTEIN"/>
    <property type="match status" value="1"/>
</dbReference>
<feature type="domain" description="Autotransporter" evidence="1">
    <location>
        <begin position="645"/>
        <end position="936"/>
    </location>
</feature>
<dbReference type="InterPro" id="IPR051551">
    <property type="entry name" value="Autotransporter_adhesion"/>
</dbReference>
<proteinExistence type="predicted"/>
<dbReference type="Gene3D" id="2.160.20.20">
    <property type="match status" value="1"/>
</dbReference>
<evidence type="ECO:0000313" key="3">
    <source>
        <dbReference type="Proteomes" id="UP000094172"/>
    </source>
</evidence>
<protein>
    <recommendedName>
        <fullName evidence="1">Autotransporter domain-containing protein</fullName>
    </recommendedName>
</protein>
<dbReference type="PROSITE" id="PS51208">
    <property type="entry name" value="AUTOTRANSPORTER"/>
    <property type="match status" value="1"/>
</dbReference>
<dbReference type="InterPro" id="IPR012332">
    <property type="entry name" value="Autotransporter_pectin_lyase_C"/>
</dbReference>
<dbReference type="NCBIfam" id="TIGR01414">
    <property type="entry name" value="autotrans_barl"/>
    <property type="match status" value="1"/>
</dbReference>
<dbReference type="GO" id="GO:0019867">
    <property type="term" value="C:outer membrane"/>
    <property type="evidence" value="ECO:0007669"/>
    <property type="project" value="InterPro"/>
</dbReference>
<gene>
    <name evidence="2" type="ORF">AUC70_04520</name>
</gene>
<organism evidence="2 3">
    <name type="scientific">Methyloceanibacter stevinii</name>
    <dbReference type="NCBI Taxonomy" id="1774970"/>
    <lineage>
        <taxon>Bacteria</taxon>
        <taxon>Pseudomonadati</taxon>
        <taxon>Pseudomonadota</taxon>
        <taxon>Alphaproteobacteria</taxon>
        <taxon>Hyphomicrobiales</taxon>
        <taxon>Hyphomicrobiaceae</taxon>
        <taxon>Methyloceanibacter</taxon>
    </lineage>
</organism>
<dbReference type="InterPro" id="IPR005546">
    <property type="entry name" value="Autotransporte_beta"/>
</dbReference>
<dbReference type="SUPFAM" id="SSF51126">
    <property type="entry name" value="Pectin lyase-like"/>
    <property type="match status" value="1"/>
</dbReference>
<dbReference type="SMART" id="SM00869">
    <property type="entry name" value="Autotransporter"/>
    <property type="match status" value="1"/>
</dbReference>
<name>A0A1E3VNB9_9HYPH</name>
<dbReference type="Proteomes" id="UP000094172">
    <property type="component" value="Unassembled WGS sequence"/>
</dbReference>
<sequence length="936" mass="95435">MVSTGLIDITSLGRGIRSVFTNSLITLHDFTANTVDDGIAADRRATVVIDGSQVSIVTTGADAKGLLADRGAKIFIDPAGGTGSLSFDSFVRLNTAGASISTQGDDAHGIQSRANAGNADIEFLQGSIETTGDSAEGAYALINGGTGAATITMSGGSVTTGGEDSEGLVALVQPFGGGDATATLSGGQVTTTGDGSTGVLAQANLGGDARAEQSDGTIQTAGDAASHGLLAFSGLGNATTNQSGGSTSTTGADSHALYAAASAANASITQAASGTAEASGQNSAGVRAEALGTAAISVAGLVSGGWDTAAGIEARGFAGSTVNIASSSSVGALSDRAILGSFNSPTDITSAGILTGFVDLAGGDDSFANSGRWNVRNWADTTGDGMRDTIGVATSDFGGGTDLFTNTGTVALATVPGSGGVEEAVFDNLERFENAGLLTMADGQTGGGGPMAGDRITISGEYAGQDGQVNFDTFLGGDSSATDRLIVGSTAAGTSFVRVFNTNGPGIRTKQGIKIVDVDGASNGDFVLIDGDYHLRDGKEAVVAGAFAYGLYQVGGDWYLRNVEIPQSVMPEVPDGAQGGFSPVTSVYENYPQVLLAMNGLPTLQQRVGNRYWSGLGAGGVSQPQPGSQMPFAVGDEPGPAGSPSFAQGQGVWARIVGSDSKLKPRYSTAGVIESDIDILGMQGGIDVPVYTQENGSRLIAGVTGHYANGNAKSKSVQPREDSIDTEGYGVGTTLTWYDQTGFYLDGQFQYSWYESDLVSGALGRLASDKHDAGYALSLEGGQRVALAKPGVSLTPQAQLVYSTLSIGDYRDDFTARFGLEDGDSLIGRLGVALDQEKTWESDDGSLRRTHVYGLMNLEYEFLGGTTVLVSDVQGLSVAALSQEQDRLWGGLGLGGSYNWDGERFSIYAEGGVKTGLDHFGDSYALTGDAGIRVRW</sequence>
<dbReference type="RefSeq" id="WP_069444317.1">
    <property type="nucleotide sequence ID" value="NZ_LPWE01000011.1"/>
</dbReference>
<dbReference type="PANTHER" id="PTHR35037">
    <property type="entry name" value="C-TERMINAL REGION OF AIDA-LIKE PROTEIN"/>
    <property type="match status" value="1"/>
</dbReference>
<evidence type="ECO:0000259" key="1">
    <source>
        <dbReference type="PROSITE" id="PS51208"/>
    </source>
</evidence>
<dbReference type="Gene3D" id="2.40.128.130">
    <property type="entry name" value="Autotransporter beta-domain"/>
    <property type="match status" value="1"/>
</dbReference>
<dbReference type="AlphaFoldDB" id="A0A1E3VNB9"/>
<dbReference type="Pfam" id="PF18883">
    <property type="entry name" value="AC_1"/>
    <property type="match status" value="1"/>
</dbReference>
<comment type="caution">
    <text evidence="2">The sequence shown here is derived from an EMBL/GenBank/DDBJ whole genome shotgun (WGS) entry which is preliminary data.</text>
</comment>
<dbReference type="SUPFAM" id="SSF103515">
    <property type="entry name" value="Autotransporter"/>
    <property type="match status" value="1"/>
</dbReference>
<dbReference type="InterPro" id="IPR006315">
    <property type="entry name" value="OM_autotransptr_brl_dom"/>
</dbReference>
<dbReference type="STRING" id="1774970.AUC70_04520"/>
<reference evidence="2 3" key="1">
    <citation type="journal article" date="2016" name="Environ. Microbiol.">
        <title>New Methyloceanibacter diversity from North Sea sediments includes methanotroph containing solely the soluble methane monooxygenase.</title>
        <authorList>
            <person name="Vekeman B."/>
            <person name="Kerckhof F.M."/>
            <person name="Cremers G."/>
            <person name="de Vos P."/>
            <person name="Vandamme P."/>
            <person name="Boon N."/>
            <person name="Op den Camp H.J."/>
            <person name="Heylen K."/>
        </authorList>
    </citation>
    <scope>NUCLEOTIDE SEQUENCE [LARGE SCALE GENOMIC DNA]</scope>
    <source>
        <strain evidence="2 3">R-67176</strain>
    </source>
</reference>
<dbReference type="Pfam" id="PF03797">
    <property type="entry name" value="Autotransporter"/>
    <property type="match status" value="1"/>
</dbReference>
<dbReference type="InterPro" id="IPR036709">
    <property type="entry name" value="Autotransporte_beta_dom_sf"/>
</dbReference>
<dbReference type="InterPro" id="IPR011050">
    <property type="entry name" value="Pectin_lyase_fold/virulence"/>
</dbReference>
<keyword evidence="3" id="KW-1185">Reference proteome</keyword>
<accession>A0A1E3VNB9</accession>
<evidence type="ECO:0000313" key="2">
    <source>
        <dbReference type="EMBL" id="ODR95019.1"/>
    </source>
</evidence>
<dbReference type="EMBL" id="LPWE01000011">
    <property type="protein sequence ID" value="ODR95019.1"/>
    <property type="molecule type" value="Genomic_DNA"/>
</dbReference>
<dbReference type="InterPro" id="IPR043990">
    <property type="entry name" value="AC_1"/>
</dbReference>
<dbReference type="CDD" id="cd01344">
    <property type="entry name" value="PL2_Passenger_AT"/>
    <property type="match status" value="1"/>
</dbReference>